<gene>
    <name evidence="1" type="primary">mcbG</name>
    <name evidence="1" type="ORF">TUM19329_23470</name>
</gene>
<organism evidence="1 2">
    <name type="scientific">Legionella antarctica</name>
    <dbReference type="NCBI Taxonomy" id="2708020"/>
    <lineage>
        <taxon>Bacteria</taxon>
        <taxon>Pseudomonadati</taxon>
        <taxon>Pseudomonadota</taxon>
        <taxon>Gammaproteobacteria</taxon>
        <taxon>Legionellales</taxon>
        <taxon>Legionellaceae</taxon>
        <taxon>Legionella</taxon>
    </lineage>
</organism>
<proteinExistence type="predicted"/>
<dbReference type="Pfam" id="PF00805">
    <property type="entry name" value="Pentapeptide"/>
    <property type="match status" value="1"/>
</dbReference>
<evidence type="ECO:0000313" key="2">
    <source>
        <dbReference type="Proteomes" id="UP000502894"/>
    </source>
</evidence>
<dbReference type="KEGG" id="lant:TUM19329_23470"/>
<sequence length="182" mass="21259">MDATELHNKQFENCTFTRSSFVETIFHSCRFTECEFKLCNLSSAQFKYTSFTDTVFDESKLIGINWTQAKWPNISLTSPIKFYKSNISHSSFFELQLREIIIEDSKAHDVDFRGCDLSNGVFILTDFQNSLFMRSKLYAANFIEAINYYNINPKENDIRKGKFSMPDAINLLHYFEIEIEGI</sequence>
<dbReference type="PANTHER" id="PTHR42999">
    <property type="entry name" value="ANTIBIOTIC RESISTANCE PROTEIN MCBG"/>
    <property type="match status" value="1"/>
</dbReference>
<dbReference type="EMBL" id="AP022839">
    <property type="protein sequence ID" value="BCA95986.1"/>
    <property type="molecule type" value="Genomic_DNA"/>
</dbReference>
<dbReference type="Gene3D" id="2.160.20.80">
    <property type="entry name" value="E3 ubiquitin-protein ligase SopA"/>
    <property type="match status" value="1"/>
</dbReference>
<dbReference type="SUPFAM" id="SSF141571">
    <property type="entry name" value="Pentapeptide repeat-like"/>
    <property type="match status" value="1"/>
</dbReference>
<accession>A0A6F8T7P4</accession>
<dbReference type="InterPro" id="IPR001646">
    <property type="entry name" value="5peptide_repeat"/>
</dbReference>
<dbReference type="InterPro" id="IPR052949">
    <property type="entry name" value="PA_immunity-related"/>
</dbReference>
<dbReference type="RefSeq" id="WP_173237443.1">
    <property type="nucleotide sequence ID" value="NZ_AP022839.1"/>
</dbReference>
<dbReference type="AlphaFoldDB" id="A0A6F8T7P4"/>
<name>A0A6F8T7P4_9GAMM</name>
<evidence type="ECO:0000313" key="1">
    <source>
        <dbReference type="EMBL" id="BCA95986.1"/>
    </source>
</evidence>
<dbReference type="Proteomes" id="UP000502894">
    <property type="component" value="Chromosome"/>
</dbReference>
<protein>
    <recommendedName>
        <fullName evidence="3">Pentapeptide repeat-containing protein</fullName>
    </recommendedName>
</protein>
<keyword evidence="2" id="KW-1185">Reference proteome</keyword>
<evidence type="ECO:0008006" key="3">
    <source>
        <dbReference type="Google" id="ProtNLM"/>
    </source>
</evidence>
<dbReference type="PANTHER" id="PTHR42999:SF1">
    <property type="entry name" value="PENTAPEPTIDE REPEAT-CONTAINING PROTEIN"/>
    <property type="match status" value="1"/>
</dbReference>
<reference evidence="1" key="1">
    <citation type="journal article" date="2020" name="Microbiol. Resour. Announc.">
        <title>Complete Genome Sequence of Novel Psychrotolerant Legionella Strain TUM19329, Isolated from Antarctic Lake Sediment.</title>
        <authorList>
            <person name="Shimada S."/>
            <person name="Nakai R."/>
            <person name="Aoki K."/>
            <person name="Shimoeda N."/>
            <person name="Ohno G."/>
            <person name="Miyazaki Y."/>
            <person name="Kudoh S."/>
            <person name="Imura S."/>
            <person name="Watanabe K."/>
            <person name="Ishii Y."/>
            <person name="Tateda K."/>
        </authorList>
    </citation>
    <scope>NUCLEOTIDE SEQUENCE [LARGE SCALE GENOMIC DNA]</scope>
    <source>
        <strain evidence="1">TUM19329</strain>
    </source>
</reference>
<dbReference type="Pfam" id="PF13599">
    <property type="entry name" value="Pentapeptide_4"/>
    <property type="match status" value="1"/>
</dbReference>